<comment type="caution">
    <text evidence="1">The sequence shown here is derived from an EMBL/GenBank/DDBJ whole genome shotgun (WGS) entry which is preliminary data.</text>
</comment>
<feature type="non-terminal residue" evidence="1">
    <location>
        <position position="1"/>
    </location>
</feature>
<evidence type="ECO:0000313" key="1">
    <source>
        <dbReference type="EMBL" id="CAD6996009.1"/>
    </source>
</evidence>
<protein>
    <submittedName>
        <fullName evidence="1">(Mediterranean fruit fly) hypothetical protein</fullName>
    </submittedName>
</protein>
<accession>A0A811UAV3</accession>
<dbReference type="EMBL" id="CAJHJT010000001">
    <property type="protein sequence ID" value="CAD6996009.1"/>
    <property type="molecule type" value="Genomic_DNA"/>
</dbReference>
<gene>
    <name evidence="1" type="ORF">CCAP1982_LOCUS4715</name>
</gene>
<proteinExistence type="predicted"/>
<organism evidence="1 2">
    <name type="scientific">Ceratitis capitata</name>
    <name type="common">Mediterranean fruit fly</name>
    <name type="synonym">Tephritis capitata</name>
    <dbReference type="NCBI Taxonomy" id="7213"/>
    <lineage>
        <taxon>Eukaryota</taxon>
        <taxon>Metazoa</taxon>
        <taxon>Ecdysozoa</taxon>
        <taxon>Arthropoda</taxon>
        <taxon>Hexapoda</taxon>
        <taxon>Insecta</taxon>
        <taxon>Pterygota</taxon>
        <taxon>Neoptera</taxon>
        <taxon>Endopterygota</taxon>
        <taxon>Diptera</taxon>
        <taxon>Brachycera</taxon>
        <taxon>Muscomorpha</taxon>
        <taxon>Tephritoidea</taxon>
        <taxon>Tephritidae</taxon>
        <taxon>Ceratitis</taxon>
        <taxon>Ceratitis</taxon>
    </lineage>
</organism>
<dbReference type="AlphaFoldDB" id="A0A811UAV3"/>
<dbReference type="Proteomes" id="UP000606786">
    <property type="component" value="Unassembled WGS sequence"/>
</dbReference>
<reference evidence="1" key="1">
    <citation type="submission" date="2020-11" db="EMBL/GenBank/DDBJ databases">
        <authorList>
            <person name="Whitehead M."/>
        </authorList>
    </citation>
    <scope>NUCLEOTIDE SEQUENCE</scope>
    <source>
        <strain evidence="1">EGII</strain>
    </source>
</reference>
<sequence length="75" mass="8486">TVFGFDPKQLKYALASSAKALVQNFAKNGKQSLVCDIEKDVLMKLTTTLVKIQKHQGVYRKLEHLETKKVLLVIK</sequence>
<evidence type="ECO:0000313" key="2">
    <source>
        <dbReference type="Proteomes" id="UP000606786"/>
    </source>
</evidence>
<feature type="non-terminal residue" evidence="1">
    <location>
        <position position="75"/>
    </location>
</feature>
<name>A0A811UAV3_CERCA</name>
<keyword evidence="2" id="KW-1185">Reference proteome</keyword>